<evidence type="ECO:0000313" key="1">
    <source>
        <dbReference type="EMBL" id="KAE8099334.1"/>
    </source>
</evidence>
<dbReference type="InterPro" id="IPR036561">
    <property type="entry name" value="MAM33_sf"/>
</dbReference>
<accession>A0A5N6RIL9</accession>
<name>A0A5N6RIL9_9ROSI</name>
<dbReference type="InterPro" id="IPR003428">
    <property type="entry name" value="MAM33"/>
</dbReference>
<protein>
    <submittedName>
        <fullName evidence="1">Uncharacterized protein</fullName>
    </submittedName>
</protein>
<dbReference type="SUPFAM" id="SSF54529">
    <property type="entry name" value="Mitochondrial glycoprotein MAM33-like"/>
    <property type="match status" value="1"/>
</dbReference>
<dbReference type="Pfam" id="PF02330">
    <property type="entry name" value="MAM33"/>
    <property type="match status" value="1"/>
</dbReference>
<gene>
    <name evidence="1" type="ORF">FH972_017323</name>
</gene>
<dbReference type="EMBL" id="CM017327">
    <property type="protein sequence ID" value="KAE8099335.1"/>
    <property type="molecule type" value="Genomic_DNA"/>
</dbReference>
<sequence length="191" mass="22656">MLLFFFDDPLMSLPFSFSLLPKQLAYPPVYFPFKFIDRYGERTLLLTRNYQDELIKFEAEIPRLEDIKEEKPEDWDSDDENKIVSVSYAASITKGSGMCLEFLGTISNEEICIHSVLIKQPEVSEDRAYEGPSFIDLDEKLQKAFLKYLAIRGIDFSTFYFMPHHMLKKRRREYFLWLEKIKNFIEKPPHS</sequence>
<organism evidence="1 2">
    <name type="scientific">Carpinus fangiana</name>
    <dbReference type="NCBI Taxonomy" id="176857"/>
    <lineage>
        <taxon>Eukaryota</taxon>
        <taxon>Viridiplantae</taxon>
        <taxon>Streptophyta</taxon>
        <taxon>Embryophyta</taxon>
        <taxon>Tracheophyta</taxon>
        <taxon>Spermatophyta</taxon>
        <taxon>Magnoliopsida</taxon>
        <taxon>eudicotyledons</taxon>
        <taxon>Gunneridae</taxon>
        <taxon>Pentapetalae</taxon>
        <taxon>rosids</taxon>
        <taxon>fabids</taxon>
        <taxon>Fagales</taxon>
        <taxon>Betulaceae</taxon>
        <taxon>Carpinus</taxon>
    </lineage>
</organism>
<dbReference type="EMBL" id="CM017327">
    <property type="protein sequence ID" value="KAE8099334.1"/>
    <property type="molecule type" value="Genomic_DNA"/>
</dbReference>
<dbReference type="Proteomes" id="UP000327013">
    <property type="component" value="Chromosome 7"/>
</dbReference>
<keyword evidence="2" id="KW-1185">Reference proteome</keyword>
<evidence type="ECO:0000313" key="2">
    <source>
        <dbReference type="Proteomes" id="UP000327013"/>
    </source>
</evidence>
<dbReference type="GO" id="GO:0005759">
    <property type="term" value="C:mitochondrial matrix"/>
    <property type="evidence" value="ECO:0007669"/>
    <property type="project" value="InterPro"/>
</dbReference>
<dbReference type="PANTHER" id="PTHR10826:SF27">
    <property type="entry name" value="OS06G0326500 PROTEIN"/>
    <property type="match status" value="1"/>
</dbReference>
<dbReference type="Gene3D" id="3.10.280.10">
    <property type="entry name" value="Mitochondrial glycoprotein"/>
    <property type="match status" value="1"/>
</dbReference>
<reference evidence="1 2" key="1">
    <citation type="submission" date="2019-06" db="EMBL/GenBank/DDBJ databases">
        <title>A chromosomal-level reference genome of Carpinus fangiana (Coryloideae, Betulaceae).</title>
        <authorList>
            <person name="Yang X."/>
            <person name="Wang Z."/>
            <person name="Zhang L."/>
            <person name="Hao G."/>
            <person name="Liu J."/>
            <person name="Yang Y."/>
        </authorList>
    </citation>
    <scope>NUCLEOTIDE SEQUENCE [LARGE SCALE GENOMIC DNA]</scope>
    <source>
        <strain evidence="1">Cfa_2016G</strain>
        <tissue evidence="1">Leaf</tissue>
    </source>
</reference>
<dbReference type="AlphaFoldDB" id="A0A5N6RIL9"/>
<proteinExistence type="predicted"/>
<dbReference type="PANTHER" id="PTHR10826">
    <property type="entry name" value="COMPLEMENT COMPONENT 1"/>
    <property type="match status" value="1"/>
</dbReference>